<gene>
    <name evidence="1" type="ORF">DM484_14865</name>
</gene>
<reference evidence="1 2" key="1">
    <citation type="journal article" date="2018" name="Aquat. Microb. Ecol.">
        <title>Gammaproteobacterial methanotrophs dominate.</title>
        <authorList>
            <person name="Rissanen A.J."/>
            <person name="Saarenheimo J."/>
            <person name="Tiirola M."/>
            <person name="Peura S."/>
            <person name="Aalto S.L."/>
            <person name="Karvinen A."/>
            <person name="Nykanen H."/>
        </authorList>
    </citation>
    <scope>NUCLEOTIDE SEQUENCE [LARGE SCALE GENOMIC DNA]</scope>
    <source>
        <strain evidence="1">AMbin10</strain>
    </source>
</reference>
<sequence length="162" mass="17849">MKKLTILLKLKLALQLFYFFAAKNSMLNLLKINLLIALLAVVNPGLCGPMNDQPYHPPTGTKKYESYSTNILTKLGWGFSNLVCGVAEIPKNMINTTNEANLALGITGGVAKGVLHTAGRMLAGTLDILTFPIPTEPLTNPTYVWENYKTETSYNPLFKMKN</sequence>
<protein>
    <recommendedName>
        <fullName evidence="3">Exosortase system-associated protein, TIGR04073 family</fullName>
    </recommendedName>
</protein>
<dbReference type="InterPro" id="IPR023824">
    <property type="entry name" value="CHP04073_exosortase-affil"/>
</dbReference>
<name>A0A2W4SQF2_9GAMM</name>
<evidence type="ECO:0000313" key="2">
    <source>
        <dbReference type="Proteomes" id="UP000249396"/>
    </source>
</evidence>
<organism evidence="1 2">
    <name type="scientific">Candidatus Methylumidiphilus alinenensis</name>
    <dbReference type="NCBI Taxonomy" id="2202197"/>
    <lineage>
        <taxon>Bacteria</taxon>
        <taxon>Pseudomonadati</taxon>
        <taxon>Pseudomonadota</taxon>
        <taxon>Gammaproteobacteria</taxon>
        <taxon>Methylococcales</taxon>
        <taxon>Candidatus Methylumidiphilus</taxon>
    </lineage>
</organism>
<accession>A0A2W4SQF2</accession>
<dbReference type="AlphaFoldDB" id="A0A2W4SQF2"/>
<proteinExistence type="predicted"/>
<evidence type="ECO:0008006" key="3">
    <source>
        <dbReference type="Google" id="ProtNLM"/>
    </source>
</evidence>
<comment type="caution">
    <text evidence="1">The sequence shown here is derived from an EMBL/GenBank/DDBJ whole genome shotgun (WGS) entry which is preliminary data.</text>
</comment>
<dbReference type="EMBL" id="QJPH01000336">
    <property type="protein sequence ID" value="PZN77410.1"/>
    <property type="molecule type" value="Genomic_DNA"/>
</dbReference>
<dbReference type="NCBIfam" id="TIGR04073">
    <property type="entry name" value="exo_TIGR04073"/>
    <property type="match status" value="1"/>
</dbReference>
<evidence type="ECO:0000313" key="1">
    <source>
        <dbReference type="EMBL" id="PZN77410.1"/>
    </source>
</evidence>
<dbReference type="Proteomes" id="UP000249396">
    <property type="component" value="Unassembled WGS sequence"/>
</dbReference>